<protein>
    <recommendedName>
        <fullName evidence="3">phosphoserine phosphatase</fullName>
        <ecNumber evidence="3">3.1.3.3</ecNumber>
    </recommendedName>
</protein>
<keyword evidence="8" id="KW-0718">Serine biosynthesis</keyword>
<dbReference type="InterPro" id="IPR050582">
    <property type="entry name" value="HAD-like_SerB"/>
</dbReference>
<evidence type="ECO:0000313" key="10">
    <source>
        <dbReference type="Proteomes" id="UP000197679"/>
    </source>
</evidence>
<dbReference type="NCBIfam" id="TIGR01488">
    <property type="entry name" value="HAD-SF-IB"/>
    <property type="match status" value="1"/>
</dbReference>
<dbReference type="PANTHER" id="PTHR43344">
    <property type="entry name" value="PHOSPHOSERINE PHOSPHATASE"/>
    <property type="match status" value="1"/>
</dbReference>
<gene>
    <name evidence="9" type="ORF">Mia14_0801</name>
</gene>
<dbReference type="InterPro" id="IPR023214">
    <property type="entry name" value="HAD_sf"/>
</dbReference>
<dbReference type="EMBL" id="CP019964">
    <property type="protein sequence ID" value="ASI14094.1"/>
    <property type="molecule type" value="Genomic_DNA"/>
</dbReference>
<dbReference type="AlphaFoldDB" id="A0A218NNS0"/>
<dbReference type="PRINTS" id="PR00119">
    <property type="entry name" value="CATATPASE"/>
</dbReference>
<dbReference type="GO" id="GO:0006564">
    <property type="term" value="P:L-serine biosynthetic process"/>
    <property type="evidence" value="ECO:0007669"/>
    <property type="project" value="UniProtKB-KW"/>
</dbReference>
<dbReference type="Proteomes" id="UP000197679">
    <property type="component" value="Chromosome"/>
</dbReference>
<organism evidence="9 10">
    <name type="scientific">Candidatus Mancarchaeum acidiphilum</name>
    <dbReference type="NCBI Taxonomy" id="1920749"/>
    <lineage>
        <taxon>Archaea</taxon>
        <taxon>Candidatus Micrarchaeota</taxon>
        <taxon>Candidatus Mancarchaeum</taxon>
    </lineage>
</organism>
<dbReference type="GO" id="GO:0005737">
    <property type="term" value="C:cytoplasm"/>
    <property type="evidence" value="ECO:0007669"/>
    <property type="project" value="TreeGrafter"/>
</dbReference>
<reference evidence="9 10" key="1">
    <citation type="journal article" date="2017" name="Nat. Commun.">
        <title>'ARMAN' archaea depend on association with euryarchaeal host in culture and in situ.</title>
        <authorList>
            <person name="Golyshina O."/>
            <person name="Toshchakov S."/>
            <person name="Makarova K."/>
            <person name="Gavrilov S."/>
            <person name="Korzhenkov A."/>
            <person name="La Cono V."/>
            <person name="Arcadi E."/>
            <person name="Nechitaylo T."/>
            <person name="Ferrer M."/>
            <person name="Kublanov I."/>
            <person name="Wolf Y."/>
            <person name="Yakimov M."/>
            <person name="Golyshin P."/>
            <person name="Slesarev A."/>
            <person name="Kozyavkin S."/>
        </authorList>
    </citation>
    <scope>NUCLEOTIDE SEQUENCE [LARGE SCALE GENOMIC DNA]</scope>
    <source>
        <strain evidence="9 10">Mia14</strain>
    </source>
</reference>
<evidence type="ECO:0000313" key="9">
    <source>
        <dbReference type="EMBL" id="ASI14094.1"/>
    </source>
</evidence>
<evidence type="ECO:0000256" key="1">
    <source>
        <dbReference type="ARBA" id="ARBA00001946"/>
    </source>
</evidence>
<name>A0A218NNS0_9ARCH</name>
<keyword evidence="6" id="KW-0378">Hydrolase</keyword>
<dbReference type="SUPFAM" id="SSF56784">
    <property type="entry name" value="HAD-like"/>
    <property type="match status" value="1"/>
</dbReference>
<evidence type="ECO:0000256" key="7">
    <source>
        <dbReference type="ARBA" id="ARBA00022842"/>
    </source>
</evidence>
<dbReference type="InterPro" id="IPR036412">
    <property type="entry name" value="HAD-like_sf"/>
</dbReference>
<proteinExistence type="predicted"/>
<evidence type="ECO:0000256" key="6">
    <source>
        <dbReference type="ARBA" id="ARBA00022801"/>
    </source>
</evidence>
<dbReference type="KEGG" id="marh:Mia14_0801"/>
<dbReference type="Gene3D" id="3.40.50.1000">
    <property type="entry name" value="HAD superfamily/HAD-like"/>
    <property type="match status" value="1"/>
</dbReference>
<dbReference type="GeneID" id="33314350"/>
<keyword evidence="5" id="KW-0479">Metal-binding</keyword>
<dbReference type="Pfam" id="PF00702">
    <property type="entry name" value="Hydrolase"/>
    <property type="match status" value="1"/>
</dbReference>
<sequence>MATNKTKKEIKLAVFDIDGTIVRSKNGSSIFRLLDSRKGLGKEAQELREKYKDNLDEARLLEWSIKSFELYQKHGVTQDDILELAISHLKPALGLKKMINYLHKNGIKIAVVSGSIKNAFDIFAEANNIKIDYEFISNHYIFDKNGRLVDKEIHNYNFSGKVKAISEICKNEGISLDNVLFIGDGVNDKDALREVGLGIAFNTDDVEVIESANVHVKGKSFSSILKLLEEMIEQD</sequence>
<dbReference type="GO" id="GO:0036424">
    <property type="term" value="F:L-phosphoserine phosphatase activity"/>
    <property type="evidence" value="ECO:0007669"/>
    <property type="project" value="TreeGrafter"/>
</dbReference>
<evidence type="ECO:0000256" key="3">
    <source>
        <dbReference type="ARBA" id="ARBA00012640"/>
    </source>
</evidence>
<accession>A0A218NNS0</accession>
<comment type="cofactor">
    <cofactor evidence="1">
        <name>Mg(2+)</name>
        <dbReference type="ChEBI" id="CHEBI:18420"/>
    </cofactor>
</comment>
<dbReference type="EC" id="3.1.3.3" evidence="3"/>
<dbReference type="OrthoDB" id="27736at2157"/>
<dbReference type="GO" id="GO:0000287">
    <property type="term" value="F:magnesium ion binding"/>
    <property type="evidence" value="ECO:0007669"/>
    <property type="project" value="TreeGrafter"/>
</dbReference>
<comment type="pathway">
    <text evidence="2">Amino-acid biosynthesis; L-serine biosynthesis; L-serine from 3-phospho-D-glycerate: step 3/3.</text>
</comment>
<keyword evidence="10" id="KW-1185">Reference proteome</keyword>
<keyword evidence="7" id="KW-0460">Magnesium</keyword>
<evidence type="ECO:0000256" key="4">
    <source>
        <dbReference type="ARBA" id="ARBA00022605"/>
    </source>
</evidence>
<dbReference type="RefSeq" id="WP_157891459.1">
    <property type="nucleotide sequence ID" value="NZ_CP019964.1"/>
</dbReference>
<dbReference type="PANTHER" id="PTHR43344:SF2">
    <property type="entry name" value="PHOSPHOSERINE PHOSPHATASE"/>
    <property type="match status" value="1"/>
</dbReference>
<evidence type="ECO:0000256" key="8">
    <source>
        <dbReference type="ARBA" id="ARBA00023299"/>
    </source>
</evidence>
<evidence type="ECO:0000256" key="2">
    <source>
        <dbReference type="ARBA" id="ARBA00005135"/>
    </source>
</evidence>
<evidence type="ECO:0000256" key="5">
    <source>
        <dbReference type="ARBA" id="ARBA00022723"/>
    </source>
</evidence>
<keyword evidence="4" id="KW-0028">Amino-acid biosynthesis</keyword>